<keyword evidence="6 11" id="KW-0566">Pantothenate biosynthesis</keyword>
<dbReference type="NCBIfam" id="TIGR00745">
    <property type="entry name" value="apbA_panE"/>
    <property type="match status" value="1"/>
</dbReference>
<dbReference type="Gene3D" id="1.10.1040.10">
    <property type="entry name" value="N-(1-d-carboxylethyl)-l-norvaline Dehydrogenase, domain 2"/>
    <property type="match status" value="1"/>
</dbReference>
<keyword evidence="15" id="KW-1185">Reference proteome</keyword>
<dbReference type="InterPro" id="IPR036291">
    <property type="entry name" value="NAD(P)-bd_dom_sf"/>
</dbReference>
<evidence type="ECO:0000313" key="14">
    <source>
        <dbReference type="EMBL" id="NSL52519.1"/>
    </source>
</evidence>
<dbReference type="InterPro" id="IPR013332">
    <property type="entry name" value="KPR_N"/>
</dbReference>
<evidence type="ECO:0000256" key="5">
    <source>
        <dbReference type="ARBA" id="ARBA00019465"/>
    </source>
</evidence>
<name>A0A8J8GEP9_9BACI</name>
<dbReference type="Gene3D" id="3.40.50.720">
    <property type="entry name" value="NAD(P)-binding Rossmann-like Domain"/>
    <property type="match status" value="1"/>
</dbReference>
<sequence>MEIKKVSMIGLGALGILFGHHLSKRMPKEDLRIVADRKRIEKYETEGVYCNDERCNFNYVAPEENCEPADLLIFTVKNSGLKDAIKAVKNHVGENTIIISALNGISSEAIIGETYGMDKLLYCVAQGMDAVKVGNKLTYENMGMLCIGDQKPGIISEKVKRVAAFFEKQNVPYEIEKDMYKKLWSKFMLNVGVNQTVAVYGSNYGDIQREGPAREMMIAAMREVITLAEKEGIMLTEDDITYWLHVLSKLSPEGKPSMAQDVEAKRLSEVDLFAGTVLELGKKHGIPTPVNKELYERIKEIESQY</sequence>
<evidence type="ECO:0000256" key="2">
    <source>
        <dbReference type="ARBA" id="ARBA00004994"/>
    </source>
</evidence>
<dbReference type="GO" id="GO:0005737">
    <property type="term" value="C:cytoplasm"/>
    <property type="evidence" value="ECO:0007669"/>
    <property type="project" value="TreeGrafter"/>
</dbReference>
<feature type="domain" description="Ketopantoate reductase C-terminal" evidence="13">
    <location>
        <begin position="179"/>
        <end position="302"/>
    </location>
</feature>
<dbReference type="PANTHER" id="PTHR43765:SF2">
    <property type="entry name" value="2-DEHYDROPANTOATE 2-REDUCTASE"/>
    <property type="match status" value="1"/>
</dbReference>
<keyword evidence="8 11" id="KW-0560">Oxidoreductase</keyword>
<dbReference type="Proteomes" id="UP000625804">
    <property type="component" value="Unassembled WGS sequence"/>
</dbReference>
<comment type="pathway">
    <text evidence="2 11">Cofactor biosynthesis; (R)-pantothenate biosynthesis; (R)-pantoate from 3-methyl-2-oxobutanoate: step 2/2.</text>
</comment>
<evidence type="ECO:0000256" key="3">
    <source>
        <dbReference type="ARBA" id="ARBA00007870"/>
    </source>
</evidence>
<dbReference type="GO" id="GO:0015940">
    <property type="term" value="P:pantothenate biosynthetic process"/>
    <property type="evidence" value="ECO:0007669"/>
    <property type="project" value="UniProtKB-UniPathway"/>
</dbReference>
<dbReference type="InterPro" id="IPR003710">
    <property type="entry name" value="ApbA"/>
</dbReference>
<dbReference type="GO" id="GO:0008677">
    <property type="term" value="F:2-dehydropantoate 2-reductase activity"/>
    <property type="evidence" value="ECO:0007669"/>
    <property type="project" value="UniProtKB-EC"/>
</dbReference>
<evidence type="ECO:0000256" key="6">
    <source>
        <dbReference type="ARBA" id="ARBA00022655"/>
    </source>
</evidence>
<dbReference type="GO" id="GO:0050661">
    <property type="term" value="F:NADP binding"/>
    <property type="evidence" value="ECO:0007669"/>
    <property type="project" value="TreeGrafter"/>
</dbReference>
<dbReference type="SUPFAM" id="SSF48179">
    <property type="entry name" value="6-phosphogluconate dehydrogenase C-terminal domain-like"/>
    <property type="match status" value="1"/>
</dbReference>
<evidence type="ECO:0000256" key="10">
    <source>
        <dbReference type="ARBA" id="ARBA00048793"/>
    </source>
</evidence>
<accession>A0A8J8GEP9</accession>
<proteinExistence type="inferred from homology"/>
<evidence type="ECO:0000256" key="11">
    <source>
        <dbReference type="RuleBase" id="RU362068"/>
    </source>
</evidence>
<dbReference type="InterPro" id="IPR050838">
    <property type="entry name" value="Ketopantoate_reductase"/>
</dbReference>
<evidence type="ECO:0000259" key="12">
    <source>
        <dbReference type="Pfam" id="PF02558"/>
    </source>
</evidence>
<keyword evidence="7 11" id="KW-0521">NADP</keyword>
<dbReference type="AlphaFoldDB" id="A0A8J8GEP9"/>
<evidence type="ECO:0000256" key="1">
    <source>
        <dbReference type="ARBA" id="ARBA00002919"/>
    </source>
</evidence>
<dbReference type="FunFam" id="1.10.1040.10:FF:000017">
    <property type="entry name" value="2-dehydropantoate 2-reductase"/>
    <property type="match status" value="1"/>
</dbReference>
<comment type="similarity">
    <text evidence="3 11">Belongs to the ketopantoate reductase family.</text>
</comment>
<dbReference type="EMBL" id="JABTTE010000017">
    <property type="protein sequence ID" value="NSL52519.1"/>
    <property type="molecule type" value="Genomic_DNA"/>
</dbReference>
<dbReference type="RefSeq" id="WP_173731724.1">
    <property type="nucleotide sequence ID" value="NZ_JABTTE010000017.1"/>
</dbReference>
<dbReference type="Pfam" id="PF02558">
    <property type="entry name" value="ApbA"/>
    <property type="match status" value="1"/>
</dbReference>
<organism evidence="14 15">
    <name type="scientific">Calidifontibacillus erzurumensis</name>
    <dbReference type="NCBI Taxonomy" id="2741433"/>
    <lineage>
        <taxon>Bacteria</taxon>
        <taxon>Bacillati</taxon>
        <taxon>Bacillota</taxon>
        <taxon>Bacilli</taxon>
        <taxon>Bacillales</taxon>
        <taxon>Bacillaceae</taxon>
        <taxon>Calidifontibacillus/Schinkia group</taxon>
        <taxon>Calidifontibacillus</taxon>
    </lineage>
</organism>
<evidence type="ECO:0000256" key="7">
    <source>
        <dbReference type="ARBA" id="ARBA00022857"/>
    </source>
</evidence>
<comment type="function">
    <text evidence="1 11">Catalyzes the NADPH-dependent reduction of ketopantoate into pantoic acid.</text>
</comment>
<gene>
    <name evidence="14" type="ORF">HR057_12220</name>
</gene>
<evidence type="ECO:0000256" key="8">
    <source>
        <dbReference type="ARBA" id="ARBA00023002"/>
    </source>
</evidence>
<dbReference type="UniPathway" id="UPA00028">
    <property type="reaction ID" value="UER00004"/>
</dbReference>
<dbReference type="SUPFAM" id="SSF51735">
    <property type="entry name" value="NAD(P)-binding Rossmann-fold domains"/>
    <property type="match status" value="1"/>
</dbReference>
<dbReference type="PANTHER" id="PTHR43765">
    <property type="entry name" value="2-DEHYDROPANTOATE 2-REDUCTASE-RELATED"/>
    <property type="match status" value="1"/>
</dbReference>
<dbReference type="EC" id="1.1.1.169" evidence="4 11"/>
<dbReference type="InterPro" id="IPR013328">
    <property type="entry name" value="6PGD_dom2"/>
</dbReference>
<evidence type="ECO:0000259" key="13">
    <source>
        <dbReference type="Pfam" id="PF08546"/>
    </source>
</evidence>
<protein>
    <recommendedName>
        <fullName evidence="5 11">2-dehydropantoate 2-reductase</fullName>
        <ecNumber evidence="4 11">1.1.1.169</ecNumber>
    </recommendedName>
    <alternativeName>
        <fullName evidence="9 11">Ketopantoate reductase</fullName>
    </alternativeName>
</protein>
<evidence type="ECO:0000256" key="9">
    <source>
        <dbReference type="ARBA" id="ARBA00032024"/>
    </source>
</evidence>
<dbReference type="InterPro" id="IPR013752">
    <property type="entry name" value="KPA_reductase"/>
</dbReference>
<comment type="caution">
    <text evidence="14">The sequence shown here is derived from an EMBL/GenBank/DDBJ whole genome shotgun (WGS) entry which is preliminary data.</text>
</comment>
<comment type="catalytic activity">
    <reaction evidence="10 11">
        <text>(R)-pantoate + NADP(+) = 2-dehydropantoate + NADPH + H(+)</text>
        <dbReference type="Rhea" id="RHEA:16233"/>
        <dbReference type="ChEBI" id="CHEBI:11561"/>
        <dbReference type="ChEBI" id="CHEBI:15378"/>
        <dbReference type="ChEBI" id="CHEBI:15980"/>
        <dbReference type="ChEBI" id="CHEBI:57783"/>
        <dbReference type="ChEBI" id="CHEBI:58349"/>
        <dbReference type="EC" id="1.1.1.169"/>
    </reaction>
</comment>
<reference evidence="14" key="1">
    <citation type="submission" date="2020-06" db="EMBL/GenBank/DDBJ databases">
        <title>A novel thermopfilic bacterium from Erzurum, Turkey.</title>
        <authorList>
            <person name="Adiguzel A."/>
            <person name="Ay H."/>
            <person name="Baltaci M.O."/>
        </authorList>
    </citation>
    <scope>NUCLEOTIDE SEQUENCE</scope>
    <source>
        <strain evidence="14">P2</strain>
    </source>
</reference>
<evidence type="ECO:0000313" key="15">
    <source>
        <dbReference type="Proteomes" id="UP000625804"/>
    </source>
</evidence>
<evidence type="ECO:0000256" key="4">
    <source>
        <dbReference type="ARBA" id="ARBA00013014"/>
    </source>
</evidence>
<dbReference type="InterPro" id="IPR008927">
    <property type="entry name" value="6-PGluconate_DH-like_C_sf"/>
</dbReference>
<dbReference type="Pfam" id="PF08546">
    <property type="entry name" value="ApbA_C"/>
    <property type="match status" value="1"/>
</dbReference>
<feature type="domain" description="Ketopantoate reductase N-terminal" evidence="12">
    <location>
        <begin position="8"/>
        <end position="126"/>
    </location>
</feature>